<feature type="region of interest" description="Disordered" evidence="1">
    <location>
        <begin position="271"/>
        <end position="302"/>
    </location>
</feature>
<dbReference type="AlphaFoldDB" id="W4GIE9"/>
<organism evidence="2">
    <name type="scientific">Aphanomyces astaci</name>
    <name type="common">Crayfish plague agent</name>
    <dbReference type="NCBI Taxonomy" id="112090"/>
    <lineage>
        <taxon>Eukaryota</taxon>
        <taxon>Sar</taxon>
        <taxon>Stramenopiles</taxon>
        <taxon>Oomycota</taxon>
        <taxon>Saprolegniomycetes</taxon>
        <taxon>Saprolegniales</taxon>
        <taxon>Verrucalvaceae</taxon>
        <taxon>Aphanomyces</taxon>
    </lineage>
</organism>
<dbReference type="OrthoDB" id="10503207at2759"/>
<dbReference type="VEuPathDB" id="FungiDB:H257_07816"/>
<gene>
    <name evidence="2" type="ORF">H257_07816</name>
</gene>
<evidence type="ECO:0000313" key="2">
    <source>
        <dbReference type="EMBL" id="ETV79051.1"/>
    </source>
</evidence>
<evidence type="ECO:0000256" key="1">
    <source>
        <dbReference type="SAM" id="MobiDB-lite"/>
    </source>
</evidence>
<dbReference type="GeneID" id="20809812"/>
<dbReference type="RefSeq" id="XP_009831770.1">
    <property type="nucleotide sequence ID" value="XM_009833468.1"/>
</dbReference>
<reference evidence="2" key="1">
    <citation type="submission" date="2013-12" db="EMBL/GenBank/DDBJ databases">
        <title>The Genome Sequence of Aphanomyces astaci APO3.</title>
        <authorList>
            <consortium name="The Broad Institute Genomics Platform"/>
            <person name="Russ C."/>
            <person name="Tyler B."/>
            <person name="van West P."/>
            <person name="Dieguez-Uribeondo J."/>
            <person name="Young S.K."/>
            <person name="Zeng Q."/>
            <person name="Gargeya S."/>
            <person name="Fitzgerald M."/>
            <person name="Abouelleil A."/>
            <person name="Alvarado L."/>
            <person name="Chapman S.B."/>
            <person name="Gainer-Dewar J."/>
            <person name="Goldberg J."/>
            <person name="Griggs A."/>
            <person name="Gujja S."/>
            <person name="Hansen M."/>
            <person name="Howarth C."/>
            <person name="Imamovic A."/>
            <person name="Ireland A."/>
            <person name="Larimer J."/>
            <person name="McCowan C."/>
            <person name="Murphy C."/>
            <person name="Pearson M."/>
            <person name="Poon T.W."/>
            <person name="Priest M."/>
            <person name="Roberts A."/>
            <person name="Saif S."/>
            <person name="Shea T."/>
            <person name="Sykes S."/>
            <person name="Wortman J."/>
            <person name="Nusbaum C."/>
            <person name="Birren B."/>
        </authorList>
    </citation>
    <scope>NUCLEOTIDE SEQUENCE [LARGE SCALE GENOMIC DNA]</scope>
    <source>
        <strain evidence="2">APO3</strain>
    </source>
</reference>
<protein>
    <submittedName>
        <fullName evidence="2">Uncharacterized protein</fullName>
    </submittedName>
</protein>
<name>W4GIE9_APHAT</name>
<proteinExistence type="predicted"/>
<sequence length="322" mass="36034">MRRGKRVPTALESANNTQVRCRCEASEELQRRNEERERLLSANRQLAASLNAAKCELVTAKKNCARADILMMQYHVQQVKAQTTRPIHNPPLARQDASVQCDLTPKSSKGTSGTKAIVHHAHASSKNSPSTDQYRPHMASYLKKRAAQRPSSMGKPPDVDLIVTKKALREHKLVVYKEPSAKVKLRQSTLPMYAATTSNNAMNTVQQTPPCKRTFKQQPPPLVSNSPTRDNELSAELAGLLHACDVEEENSPRSSFTKQYTSIDETFRSMHAPGSPAGSNAEPAAKKHRVTRRGTSIPEYKEISLSRKMRQGDRYSFHTYFK</sequence>
<dbReference type="EMBL" id="KI913129">
    <property type="protein sequence ID" value="ETV79051.1"/>
    <property type="molecule type" value="Genomic_DNA"/>
</dbReference>
<accession>W4GIE9</accession>